<dbReference type="Gene3D" id="3.40.50.300">
    <property type="entry name" value="P-loop containing nucleotide triphosphate hydrolases"/>
    <property type="match status" value="1"/>
</dbReference>
<dbReference type="EMBL" id="CDMZ01002514">
    <property type="protein sequence ID" value="CEM42710.1"/>
    <property type="molecule type" value="Genomic_DNA"/>
</dbReference>
<organism evidence="1">
    <name type="scientific">Chromera velia CCMP2878</name>
    <dbReference type="NCBI Taxonomy" id="1169474"/>
    <lineage>
        <taxon>Eukaryota</taxon>
        <taxon>Sar</taxon>
        <taxon>Alveolata</taxon>
        <taxon>Colpodellida</taxon>
        <taxon>Chromeraceae</taxon>
        <taxon>Chromera</taxon>
    </lineage>
</organism>
<dbReference type="VEuPathDB" id="CryptoDB:Cvel_6632"/>
<evidence type="ECO:0000313" key="1">
    <source>
        <dbReference type="EMBL" id="CEM42710.1"/>
    </source>
</evidence>
<reference evidence="1" key="1">
    <citation type="submission" date="2014-11" db="EMBL/GenBank/DDBJ databases">
        <authorList>
            <person name="Otto D Thomas"/>
            <person name="Naeem Raeece"/>
        </authorList>
    </citation>
    <scope>NUCLEOTIDE SEQUENCE</scope>
</reference>
<dbReference type="InterPro" id="IPR027417">
    <property type="entry name" value="P-loop_NTPase"/>
</dbReference>
<gene>
    <name evidence="1" type="ORF">Cvel_6632</name>
</gene>
<accession>A0A0G4HFQ8</accession>
<dbReference type="AlphaFoldDB" id="A0A0G4HFQ8"/>
<protein>
    <recommendedName>
        <fullName evidence="2">DNA2/NAM7 helicase-like C-terminal domain-containing protein</fullName>
    </recommendedName>
</protein>
<name>A0A0G4HFQ8_9ALVE</name>
<sequence length="188" mass="21038">MLPCLVPTLCASNESIVFLANDPARAPVQWRQRPRQPAYRVGWGVPACPLPEAREGADFYLRPRQTGGWEHPPGRNEVRKLRCRQWTLSRVLVLSCVRSFFPPGPSSSSSVFFGEGIGEQAGEIREKESTLSLSGSDVFCGCPKRLNVAFSRARRHLVVIASRAFLEGSPLWREMLSHAHREGTVIRQ</sequence>
<evidence type="ECO:0008006" key="2">
    <source>
        <dbReference type="Google" id="ProtNLM"/>
    </source>
</evidence>
<proteinExistence type="predicted"/>